<proteinExistence type="predicted"/>
<organism evidence="5 6">
    <name type="scientific">Corynebacterium mastitidis</name>
    <dbReference type="NCBI Taxonomy" id="161890"/>
    <lineage>
        <taxon>Bacteria</taxon>
        <taxon>Bacillati</taxon>
        <taxon>Actinomycetota</taxon>
        <taxon>Actinomycetes</taxon>
        <taxon>Mycobacteriales</taxon>
        <taxon>Corynebacteriaceae</taxon>
        <taxon>Corynebacterium</taxon>
    </lineage>
</organism>
<keyword evidence="2" id="KW-0812">Transmembrane</keyword>
<evidence type="ECO:0000256" key="3">
    <source>
        <dbReference type="ARBA" id="ARBA00022989"/>
    </source>
</evidence>
<evidence type="ECO:0000256" key="1">
    <source>
        <dbReference type="ARBA" id="ARBA00004141"/>
    </source>
</evidence>
<evidence type="ECO:0000313" key="6">
    <source>
        <dbReference type="Proteomes" id="UP000233249"/>
    </source>
</evidence>
<dbReference type="AlphaFoldDB" id="A0A2N0X6X2"/>
<dbReference type="Proteomes" id="UP000233249">
    <property type="component" value="Unassembled WGS sequence"/>
</dbReference>
<dbReference type="EMBL" id="PJAF01000018">
    <property type="protein sequence ID" value="PKF68458.1"/>
    <property type="molecule type" value="Genomic_DNA"/>
</dbReference>
<accession>A0A2N0X6X2</accession>
<dbReference type="Pfam" id="PF07681">
    <property type="entry name" value="DoxX"/>
    <property type="match status" value="1"/>
</dbReference>
<keyword evidence="4" id="KW-0472">Membrane</keyword>
<dbReference type="InterPro" id="IPR032808">
    <property type="entry name" value="DoxX"/>
</dbReference>
<sequence length="241" mass="25542">MIRKLARPALASVYVADGADTLMNTAKHVDSTESVLNRTRSLLPRKYARKVPQDPELVARTVGGLKVGAGSLLALGKLPRLSATTLAVLAVPTIVGRHAFWETQDEAEKSARRNGFLTDVALLGGLTITSLDNGGKPGLGYRASEAVKSATTSANQGGSALKGYVEENGSALKSYVEENKDDWLAAARENADAAKKRVVKAAAKAQDKAEAAANSKKATKLQKRAAKAAKKAQKKLKNFEF</sequence>
<gene>
    <name evidence="5" type="ORF">CXB45_06995</name>
</gene>
<dbReference type="RefSeq" id="WP_101173814.1">
    <property type="nucleotide sequence ID" value="NZ_JAKRKB010000002.1"/>
</dbReference>
<evidence type="ECO:0000256" key="4">
    <source>
        <dbReference type="ARBA" id="ARBA00023136"/>
    </source>
</evidence>
<protein>
    <submittedName>
        <fullName evidence="5">DoxX family protein</fullName>
    </submittedName>
</protein>
<evidence type="ECO:0000256" key="2">
    <source>
        <dbReference type="ARBA" id="ARBA00022692"/>
    </source>
</evidence>
<evidence type="ECO:0000313" key="5">
    <source>
        <dbReference type="EMBL" id="PKF68458.1"/>
    </source>
</evidence>
<name>A0A2N0X6X2_9CORY</name>
<reference evidence="5 6" key="1">
    <citation type="submission" date="2017-12" db="EMBL/GenBank/DDBJ databases">
        <title>Corynebacterium mastitidis 16-1433 Genome.</title>
        <authorList>
            <person name="Gulvik C.A."/>
        </authorList>
    </citation>
    <scope>NUCLEOTIDE SEQUENCE [LARGE SCALE GENOMIC DNA]</scope>
    <source>
        <strain evidence="5 6">16-1433</strain>
    </source>
</reference>
<dbReference type="STRING" id="1121365.GCA_000375365_01336"/>
<comment type="caution">
    <text evidence="5">The sequence shown here is derived from an EMBL/GenBank/DDBJ whole genome shotgun (WGS) entry which is preliminary data.</text>
</comment>
<comment type="subcellular location">
    <subcellularLocation>
        <location evidence="1">Membrane</location>
        <topology evidence="1">Multi-pass membrane protein</topology>
    </subcellularLocation>
</comment>
<dbReference type="GO" id="GO:0016020">
    <property type="term" value="C:membrane"/>
    <property type="evidence" value="ECO:0007669"/>
    <property type="project" value="UniProtKB-SubCell"/>
</dbReference>
<dbReference type="OrthoDB" id="329282at2"/>
<keyword evidence="3" id="KW-1133">Transmembrane helix</keyword>